<evidence type="ECO:0008006" key="5">
    <source>
        <dbReference type="Google" id="ProtNLM"/>
    </source>
</evidence>
<keyword evidence="2" id="KW-0812">Transmembrane</keyword>
<dbReference type="InterPro" id="IPR029016">
    <property type="entry name" value="GAF-like_dom_sf"/>
</dbReference>
<protein>
    <recommendedName>
        <fullName evidence="5">GAF domain-containing protein</fullName>
    </recommendedName>
</protein>
<keyword evidence="2" id="KW-0472">Membrane</keyword>
<evidence type="ECO:0000256" key="2">
    <source>
        <dbReference type="SAM" id="Phobius"/>
    </source>
</evidence>
<comment type="caution">
    <text evidence="3">The sequence shown here is derived from an EMBL/GenBank/DDBJ whole genome shotgun (WGS) entry which is preliminary data.</text>
</comment>
<sequence>MEISKQKVGLLYNKFENWITGGVFLWYGIKLPKLYEKYSNITNLNLLNQNDLIDLLYILPILIFLALCWYFKSIETPKEIKLTQEIDNKNDEIQNLKDSLDEAQDAILVIKSQNIDDLFLISSQFLRMLAYELKFNNYDRLSVYAHDPKGNMFNLVARFSKNTKFCKKHRKTFSDDEGVLGHVWNNRNGFSFNKIYHCGHTNQKFAKFSEELGIPREISKNFTMKSTEFLLFPIIKNENEVGVVMIESTRVQQVKEDNSSFMHQQKDNINECIRRNNMYLVELIDAYKVVQDRINIAKESNHE</sequence>
<dbReference type="SUPFAM" id="SSF55781">
    <property type="entry name" value="GAF domain-like"/>
    <property type="match status" value="1"/>
</dbReference>
<feature type="coiled-coil region" evidence="1">
    <location>
        <begin position="79"/>
        <end position="113"/>
    </location>
</feature>
<keyword evidence="2" id="KW-1133">Transmembrane helix</keyword>
<accession>A0A1B6VZM5</accession>
<dbReference type="EMBL" id="LXSQ01000012">
    <property type="protein sequence ID" value="OAM43706.1"/>
    <property type="molecule type" value="Genomic_DNA"/>
</dbReference>
<feature type="transmembrane region" description="Helical" evidence="2">
    <location>
        <begin position="52"/>
        <end position="71"/>
    </location>
</feature>
<keyword evidence="1" id="KW-0175">Coiled coil</keyword>
<evidence type="ECO:0000256" key="1">
    <source>
        <dbReference type="SAM" id="Coils"/>
    </source>
</evidence>
<proteinExistence type="predicted"/>
<evidence type="ECO:0000313" key="4">
    <source>
        <dbReference type="Proteomes" id="UP000077726"/>
    </source>
</evidence>
<evidence type="ECO:0000313" key="3">
    <source>
        <dbReference type="EMBL" id="OAM43706.1"/>
    </source>
</evidence>
<dbReference type="Gene3D" id="3.30.450.40">
    <property type="match status" value="1"/>
</dbReference>
<keyword evidence="4" id="KW-1185">Reference proteome</keyword>
<gene>
    <name evidence="3" type="ORF">A7Q00_04635</name>
</gene>
<organism evidence="3 4">
    <name type="scientific">Eikenella halliae</name>
    <dbReference type="NCBI Taxonomy" id="1795832"/>
    <lineage>
        <taxon>Bacteria</taxon>
        <taxon>Pseudomonadati</taxon>
        <taxon>Pseudomonadota</taxon>
        <taxon>Betaproteobacteria</taxon>
        <taxon>Neisseriales</taxon>
        <taxon>Neisseriaceae</taxon>
        <taxon>Eikenella</taxon>
    </lineage>
</organism>
<reference evidence="4" key="1">
    <citation type="submission" date="2016-05" db="EMBL/GenBank/DDBJ databases">
        <title>Draft genome of Corynebacterium afermentans subsp. afermentans LCDC 88199T.</title>
        <authorList>
            <person name="Bernier A.-M."/>
            <person name="Bernard K."/>
        </authorList>
    </citation>
    <scope>NUCLEOTIDE SEQUENCE [LARGE SCALE GENOMIC DNA]</scope>
    <source>
        <strain evidence="4">NML130454</strain>
    </source>
</reference>
<dbReference type="Proteomes" id="UP000077726">
    <property type="component" value="Unassembled WGS sequence"/>
</dbReference>
<dbReference type="AlphaFoldDB" id="A0A1B6VZM5"/>
<name>A0A1B6VZM5_9NEIS</name>